<feature type="site" description="Important for obstruction of the ion pore in the closed conformation" evidence="25">
    <location>
        <position position="271"/>
    </location>
</feature>
<feature type="transmembrane region" description="Helical" evidence="28">
    <location>
        <begin position="407"/>
        <end position="427"/>
    </location>
</feature>
<evidence type="ECO:0000256" key="28">
    <source>
        <dbReference type="RuleBase" id="RU000687"/>
    </source>
</evidence>
<dbReference type="InterPro" id="IPR006201">
    <property type="entry name" value="Neur_channel"/>
</dbReference>
<keyword evidence="13 28" id="KW-0472">Membrane</keyword>
<dbReference type="InterPro" id="IPR036719">
    <property type="entry name" value="Neuro-gated_channel_TM_sf"/>
</dbReference>
<protein>
    <submittedName>
        <fullName evidence="31">Glycine receptor, alpha 1</fullName>
    </submittedName>
</protein>
<evidence type="ECO:0000256" key="10">
    <source>
        <dbReference type="ARBA" id="ARBA00022989"/>
    </source>
</evidence>
<dbReference type="GO" id="GO:0022824">
    <property type="term" value="F:transmitter-gated monoatomic ion channel activity"/>
    <property type="evidence" value="ECO:0007669"/>
    <property type="project" value="InterPro"/>
</dbReference>
<evidence type="ECO:0000256" key="17">
    <source>
        <dbReference type="ARBA" id="ARBA00023180"/>
    </source>
</evidence>
<keyword evidence="10 28" id="KW-1133">Transmembrane helix</keyword>
<evidence type="ECO:0000256" key="7">
    <source>
        <dbReference type="ARBA" id="ARBA00022723"/>
    </source>
</evidence>
<dbReference type="AlphaFoldDB" id="A0A8C9U2W6"/>
<evidence type="ECO:0000256" key="14">
    <source>
        <dbReference type="ARBA" id="ARBA00023157"/>
    </source>
</evidence>
<dbReference type="GO" id="GO:0030425">
    <property type="term" value="C:dendrite"/>
    <property type="evidence" value="ECO:0007669"/>
    <property type="project" value="UniProtKB-SubCell"/>
</dbReference>
<evidence type="ECO:0000259" key="30">
    <source>
        <dbReference type="Pfam" id="PF02932"/>
    </source>
</evidence>
<dbReference type="InterPro" id="IPR008128">
    <property type="entry name" value="Glycine_rcpt_A1"/>
</dbReference>
<dbReference type="PRINTS" id="PR00253">
    <property type="entry name" value="GABAARECEPTR"/>
</dbReference>
<dbReference type="PRINTS" id="PR00252">
    <property type="entry name" value="NRIONCHANNEL"/>
</dbReference>
<evidence type="ECO:0000313" key="32">
    <source>
        <dbReference type="Proteomes" id="UP000694397"/>
    </source>
</evidence>
<evidence type="ECO:0000256" key="6">
    <source>
        <dbReference type="ARBA" id="ARBA00022692"/>
    </source>
</evidence>
<dbReference type="InterPro" id="IPR006029">
    <property type="entry name" value="Neurotrans-gated_channel_TM"/>
</dbReference>
<proteinExistence type="inferred from homology"/>
<feature type="transmembrane region" description="Helical" evidence="28">
    <location>
        <begin position="295"/>
        <end position="318"/>
    </location>
</feature>
<dbReference type="GO" id="GO:0016934">
    <property type="term" value="F:extracellularly glycine-gated chloride channel activity"/>
    <property type="evidence" value="ECO:0007669"/>
    <property type="project" value="InterPro"/>
</dbReference>
<evidence type="ECO:0000256" key="5">
    <source>
        <dbReference type="ARBA" id="ARBA00022475"/>
    </source>
</evidence>
<evidence type="ECO:0000256" key="3">
    <source>
        <dbReference type="ARBA" id="ARBA00010129"/>
    </source>
</evidence>
<keyword evidence="20" id="KW-0966">Cell projection</keyword>
<feature type="disulfide bond" evidence="26">
    <location>
        <begin position="148"/>
        <end position="162"/>
    </location>
</feature>
<evidence type="ECO:0000256" key="18">
    <source>
        <dbReference type="ARBA" id="ARBA00023214"/>
    </source>
</evidence>
<dbReference type="SUPFAM" id="SSF90112">
    <property type="entry name" value="Neurotransmitter-gated ion-channel transmembrane pore"/>
    <property type="match status" value="1"/>
</dbReference>
<dbReference type="InterPro" id="IPR036734">
    <property type="entry name" value="Neur_chan_lig-bd_sf"/>
</dbReference>
<dbReference type="GO" id="GO:0016594">
    <property type="term" value="F:glycine binding"/>
    <property type="evidence" value="ECO:0007669"/>
    <property type="project" value="InterPro"/>
</dbReference>
<dbReference type="FunFam" id="2.70.170.10:FF:000002">
    <property type="entry name" value="Glycine receptor alpha 1 subunit"/>
    <property type="match status" value="1"/>
</dbReference>
<dbReference type="FunFam" id="1.20.58.390:FF:000003">
    <property type="entry name" value="Glycine receptor alpha 2 subunit"/>
    <property type="match status" value="1"/>
</dbReference>
<comment type="similarity">
    <text evidence="3">Belongs to the ligand-gated ion channel (TC 1.A.9) family. Glycine receptor (TC 1.A.9.3) subfamily. GLRA1 sub-subfamily.</text>
</comment>
<keyword evidence="7" id="KW-0479">Metal-binding</keyword>
<dbReference type="Ensembl" id="ENSSFOT00015062203.1">
    <property type="protein sequence ID" value="ENSSFOP00015058908.1"/>
    <property type="gene ID" value="ENSSFOG00015033192.1"/>
</dbReference>
<dbReference type="PANTHER" id="PTHR18945">
    <property type="entry name" value="NEUROTRANSMITTER GATED ION CHANNEL"/>
    <property type="match status" value="1"/>
</dbReference>
<keyword evidence="16" id="KW-0869">Chloride channel</keyword>
<accession>A0A8C9U2W6</accession>
<dbReference type="CDD" id="cd19009">
    <property type="entry name" value="LGIC_ECD_GlyR_alpha"/>
    <property type="match status" value="1"/>
</dbReference>
<reference evidence="31" key="3">
    <citation type="submission" date="2025-09" db="UniProtKB">
        <authorList>
            <consortium name="Ensembl"/>
        </authorList>
    </citation>
    <scope>IDENTIFICATION</scope>
</reference>
<name>A0A8C9U2W6_SCLFO</name>
<feature type="domain" description="Neurotransmitter-gated ion-channel transmembrane" evidence="30">
    <location>
        <begin position="237"/>
        <end position="323"/>
    </location>
</feature>
<dbReference type="InterPro" id="IPR018000">
    <property type="entry name" value="Neurotransmitter_ion_chnl_CS"/>
</dbReference>
<dbReference type="InterPro" id="IPR006028">
    <property type="entry name" value="GABAA/Glycine_rcpt"/>
</dbReference>
<dbReference type="GO" id="GO:0045211">
    <property type="term" value="C:postsynaptic membrane"/>
    <property type="evidence" value="ECO:0007669"/>
    <property type="project" value="UniProtKB-SubCell"/>
</dbReference>
<evidence type="ECO:0000256" key="20">
    <source>
        <dbReference type="ARBA" id="ARBA00023273"/>
    </source>
</evidence>
<keyword evidence="12 28" id="KW-0406">Ion transport</keyword>
<feature type="binding site" evidence="27">
    <location>
        <begin position="212"/>
        <end position="217"/>
    </location>
    <ligand>
        <name>strychnine</name>
        <dbReference type="ChEBI" id="CHEBI:90700"/>
        <note>antagonist</note>
    </ligand>
</feature>
<evidence type="ECO:0000256" key="24">
    <source>
        <dbReference type="ARBA" id="ARBA00034104"/>
    </source>
</evidence>
<evidence type="ECO:0000256" key="15">
    <source>
        <dbReference type="ARBA" id="ARBA00023170"/>
    </source>
</evidence>
<evidence type="ECO:0000256" key="9">
    <source>
        <dbReference type="ARBA" id="ARBA00022833"/>
    </source>
</evidence>
<feature type="disulfide bond" evidence="26">
    <location>
        <begin position="208"/>
        <end position="219"/>
    </location>
</feature>
<evidence type="ECO:0000256" key="13">
    <source>
        <dbReference type="ARBA" id="ARBA00023136"/>
    </source>
</evidence>
<feature type="transmembrane region" description="Helical" evidence="28">
    <location>
        <begin position="232"/>
        <end position="254"/>
    </location>
</feature>
<evidence type="ECO:0000256" key="23">
    <source>
        <dbReference type="ARBA" id="ARBA00024167"/>
    </source>
</evidence>
<keyword evidence="9" id="KW-0862">Zinc</keyword>
<evidence type="ECO:0000256" key="19">
    <source>
        <dbReference type="ARBA" id="ARBA00023257"/>
    </source>
</evidence>
<evidence type="ECO:0000256" key="25">
    <source>
        <dbReference type="PIRSR" id="PIRSR608127-51"/>
    </source>
</evidence>
<comment type="catalytic activity">
    <reaction evidence="23">
        <text>chloride(in) = chloride(out)</text>
        <dbReference type="Rhea" id="RHEA:29823"/>
        <dbReference type="ChEBI" id="CHEBI:17996"/>
    </reaction>
</comment>
<keyword evidence="18" id="KW-0868">Chloride</keyword>
<dbReference type="Gene3D" id="2.70.170.10">
    <property type="entry name" value="Neurotransmitter-gated ion-channel ligand-binding domain"/>
    <property type="match status" value="1"/>
</dbReference>
<evidence type="ECO:0000256" key="16">
    <source>
        <dbReference type="ARBA" id="ARBA00023173"/>
    </source>
</evidence>
<dbReference type="Pfam" id="PF02931">
    <property type="entry name" value="Neur_chan_LBD"/>
    <property type="match status" value="1"/>
</dbReference>
<sequence length="435" mass="49591">SVLAASKEAAARKAVSPMPPSEFLDKLMGKVSGYDARIRPNFKGPPVNVTCNIFINSFGSIAETTMDYRVNIFLRQQWNDPRLAYSEYPDDSLDLDPSMLDSIWKPDLFFANEKGANFHEVTTDNKLLRISKNGNVLYSIRITLVLACPMDLKNFPMDVQTCIMQLESFGYTMNDLIFEWDEKGAVQVADGLTLPQFILKEEKDLRYCTKHYNTGKFTCIEARFHLERQMGYYLIQMYIPSLLIVILSWVSFWINMDAAPARVGLGITTVLTMTTQSSGSRASLPKVSYVKAIDIWMAVCLLFVFSALLEYAAVNFIARQHKELLRFRRRRRHLKPFTSVEDETGEGRFSFAAYGMGPTCLQAKDGMAIKGNNNNAPSSANPPEKSVEEMRKLFIGRAKRIDTVSRVAFPLVFLIFNIFYWIIYKIIRSEDVHNQ</sequence>
<evidence type="ECO:0000259" key="29">
    <source>
        <dbReference type="Pfam" id="PF02931"/>
    </source>
</evidence>
<evidence type="ECO:0000256" key="21">
    <source>
        <dbReference type="ARBA" id="ARBA00023286"/>
    </source>
</evidence>
<keyword evidence="8" id="KW-0732">Signal</keyword>
<dbReference type="GO" id="GO:0043204">
    <property type="term" value="C:perikaryon"/>
    <property type="evidence" value="ECO:0007669"/>
    <property type="project" value="UniProtKB-SubCell"/>
</dbReference>
<dbReference type="SUPFAM" id="SSF63712">
    <property type="entry name" value="Nicotinic receptor ligand binding domain-like"/>
    <property type="match status" value="1"/>
</dbReference>
<comment type="subcellular location">
    <subcellularLocation>
        <location evidence="1">Cell projection</location>
        <location evidence="1">Dendrite</location>
    </subcellularLocation>
    <subcellularLocation>
        <location evidence="2">Perikaryon</location>
    </subcellularLocation>
    <subcellularLocation>
        <location evidence="24">Postsynaptic cell membrane</location>
        <topology evidence="24">Multi-pass membrane protein</topology>
    </subcellularLocation>
</comment>
<keyword evidence="5" id="KW-1003">Cell membrane</keyword>
<keyword evidence="21" id="KW-1071">Ligand-gated ion channel</keyword>
<dbReference type="GO" id="GO:0034707">
    <property type="term" value="C:chloride channel complex"/>
    <property type="evidence" value="ECO:0007669"/>
    <property type="project" value="UniProtKB-KW"/>
</dbReference>
<evidence type="ECO:0000313" key="31">
    <source>
        <dbReference type="Ensembl" id="ENSSFOP00015058908.1"/>
    </source>
</evidence>
<dbReference type="PRINTS" id="PR01674">
    <property type="entry name" value="GLYRALPHA1"/>
</dbReference>
<evidence type="ECO:0000256" key="8">
    <source>
        <dbReference type="ARBA" id="ARBA00022729"/>
    </source>
</evidence>
<keyword evidence="14 26" id="KW-1015">Disulfide bond</keyword>
<dbReference type="InterPro" id="IPR008127">
    <property type="entry name" value="Glycine_rcpt_A"/>
</dbReference>
<evidence type="ECO:0000256" key="2">
    <source>
        <dbReference type="ARBA" id="ARBA00004484"/>
    </source>
</evidence>
<keyword evidence="32" id="KW-1185">Reference proteome</keyword>
<evidence type="ECO:0000256" key="1">
    <source>
        <dbReference type="ARBA" id="ARBA00004279"/>
    </source>
</evidence>
<evidence type="ECO:0000256" key="12">
    <source>
        <dbReference type="ARBA" id="ARBA00023065"/>
    </source>
</evidence>
<dbReference type="NCBIfam" id="TIGR00860">
    <property type="entry name" value="LIC"/>
    <property type="match status" value="1"/>
</dbReference>
<keyword evidence="17" id="KW-0325">Glycoprotein</keyword>
<keyword evidence="11" id="KW-0770">Synapse</keyword>
<evidence type="ECO:0000256" key="26">
    <source>
        <dbReference type="PIRSR" id="PIRSR608127-52"/>
    </source>
</evidence>
<dbReference type="Pfam" id="PF02932">
    <property type="entry name" value="Neur_chan_memb"/>
    <property type="match status" value="1"/>
</dbReference>
<evidence type="ECO:0000256" key="27">
    <source>
        <dbReference type="PIRSR" id="PIRSR608127-53"/>
    </source>
</evidence>
<dbReference type="Gene3D" id="1.20.58.390">
    <property type="entry name" value="Neurotransmitter-gated ion-channel transmembrane domain"/>
    <property type="match status" value="1"/>
</dbReference>
<dbReference type="GeneTree" id="ENSGT00940000159047"/>
<keyword evidence="19" id="KW-0628">Postsynaptic cell membrane</keyword>
<dbReference type="GO" id="GO:0046872">
    <property type="term" value="F:metal ion binding"/>
    <property type="evidence" value="ECO:0007669"/>
    <property type="project" value="UniProtKB-KW"/>
</dbReference>
<gene>
    <name evidence="31" type="primary">GLRA1</name>
    <name evidence="31" type="synonym">glra1</name>
</gene>
<keyword evidence="15" id="KW-0675">Receptor</keyword>
<evidence type="ECO:0000256" key="22">
    <source>
        <dbReference type="ARBA" id="ARBA00023303"/>
    </source>
</evidence>
<dbReference type="InterPro" id="IPR006202">
    <property type="entry name" value="Neur_chan_lig-bd"/>
</dbReference>
<dbReference type="PROSITE" id="PS00236">
    <property type="entry name" value="NEUROTR_ION_CHANNEL"/>
    <property type="match status" value="1"/>
</dbReference>
<organism evidence="31 32">
    <name type="scientific">Scleropages formosus</name>
    <name type="common">Asian bonytongue</name>
    <name type="synonym">Osteoglossum formosum</name>
    <dbReference type="NCBI Taxonomy" id="113540"/>
    <lineage>
        <taxon>Eukaryota</taxon>
        <taxon>Metazoa</taxon>
        <taxon>Chordata</taxon>
        <taxon>Craniata</taxon>
        <taxon>Vertebrata</taxon>
        <taxon>Euteleostomi</taxon>
        <taxon>Actinopterygii</taxon>
        <taxon>Neopterygii</taxon>
        <taxon>Teleostei</taxon>
        <taxon>Osteoglossocephala</taxon>
        <taxon>Osteoglossomorpha</taxon>
        <taxon>Osteoglossiformes</taxon>
        <taxon>Osteoglossidae</taxon>
        <taxon>Scleropages</taxon>
    </lineage>
</organism>
<keyword evidence="4 28" id="KW-0813">Transport</keyword>
<dbReference type="InterPro" id="IPR038050">
    <property type="entry name" value="Neuro_actylchol_rec"/>
</dbReference>
<reference evidence="31" key="2">
    <citation type="submission" date="2025-08" db="UniProtKB">
        <authorList>
            <consortium name="Ensembl"/>
        </authorList>
    </citation>
    <scope>IDENTIFICATION</scope>
</reference>
<dbReference type="GO" id="GO:0004888">
    <property type="term" value="F:transmembrane signaling receptor activity"/>
    <property type="evidence" value="ECO:0007669"/>
    <property type="project" value="InterPro"/>
</dbReference>
<evidence type="ECO:0000256" key="11">
    <source>
        <dbReference type="ARBA" id="ARBA00023018"/>
    </source>
</evidence>
<keyword evidence="6 28" id="KW-0812">Transmembrane</keyword>
<keyword evidence="22 28" id="KW-0407">Ion channel</keyword>
<dbReference type="Proteomes" id="UP000694397">
    <property type="component" value="Chromosome 13"/>
</dbReference>
<feature type="domain" description="Neurotransmitter-gated ion-channel ligand-binding" evidence="29">
    <location>
        <begin position="23"/>
        <end position="230"/>
    </location>
</feature>
<evidence type="ECO:0000256" key="4">
    <source>
        <dbReference type="ARBA" id="ARBA00022448"/>
    </source>
</evidence>
<dbReference type="CDD" id="cd19060">
    <property type="entry name" value="LGIC_TM_GlyR_alpha"/>
    <property type="match status" value="1"/>
</dbReference>
<dbReference type="PRINTS" id="PR01673">
    <property type="entry name" value="GLYRALPHA"/>
</dbReference>
<reference evidence="31 32" key="1">
    <citation type="submission" date="2019-04" db="EMBL/GenBank/DDBJ databases">
        <authorList>
            <consortium name="Wellcome Sanger Institute Data Sharing"/>
        </authorList>
    </citation>
    <scope>NUCLEOTIDE SEQUENCE [LARGE SCALE GENOMIC DNA]</scope>
</reference>
<comment type="caution">
    <text evidence="28">Lacks conserved residue(s) required for the propagation of feature annotation.</text>
</comment>